<dbReference type="PROSITE" id="PS00491">
    <property type="entry name" value="PROLINE_PEPTIDASE"/>
    <property type="match status" value="1"/>
</dbReference>
<dbReference type="SUPFAM" id="SSF53092">
    <property type="entry name" value="Creatinase/prolidase N-terminal domain"/>
    <property type="match status" value="1"/>
</dbReference>
<proteinExistence type="inferred from homology"/>
<feature type="domain" description="Creatinase N-terminal" evidence="5">
    <location>
        <begin position="9"/>
        <end position="140"/>
    </location>
</feature>
<dbReference type="InterPro" id="IPR036005">
    <property type="entry name" value="Creatinase/aminopeptidase-like"/>
</dbReference>
<accession>A0A537K0T5</accession>
<dbReference type="PANTHER" id="PTHR46112:SF3">
    <property type="entry name" value="AMINOPEPTIDASE YPDF"/>
    <property type="match status" value="1"/>
</dbReference>
<dbReference type="SUPFAM" id="SSF55920">
    <property type="entry name" value="Creatinase/aminopeptidase"/>
    <property type="match status" value="1"/>
</dbReference>
<dbReference type="InterPro" id="IPR050659">
    <property type="entry name" value="Peptidase_M24B"/>
</dbReference>
<dbReference type="Gene3D" id="3.90.230.10">
    <property type="entry name" value="Creatinase/methionine aminopeptidase superfamily"/>
    <property type="match status" value="1"/>
</dbReference>
<evidence type="ECO:0000256" key="2">
    <source>
        <dbReference type="ARBA" id="ARBA00022801"/>
    </source>
</evidence>
<dbReference type="InterPro" id="IPR029149">
    <property type="entry name" value="Creatin/AminoP/Spt16_N"/>
</dbReference>
<evidence type="ECO:0000259" key="5">
    <source>
        <dbReference type="Pfam" id="PF01321"/>
    </source>
</evidence>
<name>A0A537K0T5_9BACT</name>
<feature type="domain" description="Peptidase M24" evidence="4">
    <location>
        <begin position="149"/>
        <end position="348"/>
    </location>
</feature>
<dbReference type="Pfam" id="PF00557">
    <property type="entry name" value="Peptidase_M24"/>
    <property type="match status" value="1"/>
</dbReference>
<evidence type="ECO:0000256" key="3">
    <source>
        <dbReference type="RuleBase" id="RU000590"/>
    </source>
</evidence>
<dbReference type="AlphaFoldDB" id="A0A537K0T5"/>
<protein>
    <submittedName>
        <fullName evidence="6">Aminopeptidase P family protein</fullName>
    </submittedName>
</protein>
<dbReference type="InterPro" id="IPR000994">
    <property type="entry name" value="Pept_M24"/>
</dbReference>
<evidence type="ECO:0000256" key="1">
    <source>
        <dbReference type="ARBA" id="ARBA00022723"/>
    </source>
</evidence>
<reference evidence="6 7" key="1">
    <citation type="journal article" date="2019" name="Nat. Microbiol.">
        <title>Mediterranean grassland soil C-N compound turnover is dependent on rainfall and depth, and is mediated by genomically divergent microorganisms.</title>
        <authorList>
            <person name="Diamond S."/>
            <person name="Andeer P.F."/>
            <person name="Li Z."/>
            <person name="Crits-Christoph A."/>
            <person name="Burstein D."/>
            <person name="Anantharaman K."/>
            <person name="Lane K.R."/>
            <person name="Thomas B.C."/>
            <person name="Pan C."/>
            <person name="Northen T.R."/>
            <person name="Banfield J.F."/>
        </authorList>
    </citation>
    <scope>NUCLEOTIDE SEQUENCE [LARGE SCALE GENOMIC DNA]</scope>
    <source>
        <strain evidence="6">NP_3</strain>
    </source>
</reference>
<dbReference type="PANTHER" id="PTHR46112">
    <property type="entry name" value="AMINOPEPTIDASE"/>
    <property type="match status" value="1"/>
</dbReference>
<dbReference type="Proteomes" id="UP000318509">
    <property type="component" value="Unassembled WGS sequence"/>
</dbReference>
<evidence type="ECO:0000313" key="7">
    <source>
        <dbReference type="Proteomes" id="UP000318509"/>
    </source>
</evidence>
<dbReference type="Pfam" id="PF01321">
    <property type="entry name" value="Creatinase_N"/>
    <property type="match status" value="1"/>
</dbReference>
<dbReference type="GO" id="GO:0046872">
    <property type="term" value="F:metal ion binding"/>
    <property type="evidence" value="ECO:0007669"/>
    <property type="project" value="UniProtKB-KW"/>
</dbReference>
<organism evidence="6 7">
    <name type="scientific">Candidatus Segetimicrobium genomatis</name>
    <dbReference type="NCBI Taxonomy" id="2569760"/>
    <lineage>
        <taxon>Bacteria</taxon>
        <taxon>Bacillati</taxon>
        <taxon>Candidatus Sysuimicrobiota</taxon>
        <taxon>Candidatus Sysuimicrobiia</taxon>
        <taxon>Candidatus Sysuimicrobiales</taxon>
        <taxon>Candidatus Segetimicrobiaceae</taxon>
        <taxon>Candidatus Segetimicrobium</taxon>
    </lineage>
</organism>
<dbReference type="EMBL" id="VBAK01000124">
    <property type="protein sequence ID" value="TMI89393.1"/>
    <property type="molecule type" value="Genomic_DNA"/>
</dbReference>
<keyword evidence="2" id="KW-0378">Hydrolase</keyword>
<keyword evidence="6" id="KW-0031">Aminopeptidase</keyword>
<dbReference type="Gene3D" id="3.40.350.10">
    <property type="entry name" value="Creatinase/prolidase N-terminal domain"/>
    <property type="match status" value="1"/>
</dbReference>
<dbReference type="GO" id="GO:0004177">
    <property type="term" value="F:aminopeptidase activity"/>
    <property type="evidence" value="ECO:0007669"/>
    <property type="project" value="UniProtKB-KW"/>
</dbReference>
<evidence type="ECO:0000259" key="4">
    <source>
        <dbReference type="Pfam" id="PF00557"/>
    </source>
</evidence>
<sequence length="369" mass="39443">MTWMDYAARQQAAVRVMGDQHIDLLAVAPSDDMQYLLGYVPHPDERPCYLLLDSGGAAFVVPSLNATEAAARVSLPTLVYTDAEGPAKALTAAARALGGKAPRRIAVSDTMRADFVLTLQAAYPDARLGLGSLVLGPLRMRKSAEEIALLKRSARHADQAMRDAWAACRVGATEREIGEAAAASFRRSGSEEVSFTQVASGPNGAFPHHHSGDRTLRPGDAVTLDLGGRLEQYASDLTRTASMGKPSARHQEVHRVVEAAVGAGMEAARPGGLLKDVDLAARAVIERAGYGQYFVHRVGHGLGLSVHELPSVTHLNTQPIEEGMVFSVEPGIYLPGEFGVRVEEIVHIARDGARRVSELPRDIHLISAG</sequence>
<dbReference type="InterPro" id="IPR000587">
    <property type="entry name" value="Creatinase_N"/>
</dbReference>
<keyword evidence="6" id="KW-0645">Protease</keyword>
<comment type="similarity">
    <text evidence="3">Belongs to the peptidase M24B family.</text>
</comment>
<gene>
    <name evidence="6" type="ORF">E6H00_09825</name>
</gene>
<keyword evidence="1 3" id="KW-0479">Metal-binding</keyword>
<dbReference type="InterPro" id="IPR001131">
    <property type="entry name" value="Peptidase_M24B_aminopep-P_CS"/>
</dbReference>
<comment type="caution">
    <text evidence="6">The sequence shown here is derived from an EMBL/GenBank/DDBJ whole genome shotgun (WGS) entry which is preliminary data.</text>
</comment>
<evidence type="ECO:0000313" key="6">
    <source>
        <dbReference type="EMBL" id="TMI89393.1"/>
    </source>
</evidence>